<evidence type="ECO:0000313" key="3">
    <source>
        <dbReference type="EMBL" id="PVE55180.1"/>
    </source>
</evidence>
<gene>
    <name evidence="3" type="ORF">DC430_08160</name>
</gene>
<evidence type="ECO:0000256" key="2">
    <source>
        <dbReference type="SAM" id="Phobius"/>
    </source>
</evidence>
<keyword evidence="2" id="KW-0472">Membrane</keyword>
<evidence type="ECO:0000313" key="4">
    <source>
        <dbReference type="Proteomes" id="UP000244335"/>
    </source>
</evidence>
<feature type="compositionally biased region" description="Basic residues" evidence="1">
    <location>
        <begin position="87"/>
        <end position="96"/>
    </location>
</feature>
<comment type="caution">
    <text evidence="3">The sequence shown here is derived from an EMBL/GenBank/DDBJ whole genome shotgun (WGS) entry which is preliminary data.</text>
</comment>
<dbReference type="RefSeq" id="WP_116492899.1">
    <property type="nucleotide sequence ID" value="NZ_QDFR01000002.1"/>
</dbReference>
<dbReference type="Proteomes" id="UP000244335">
    <property type="component" value="Unassembled WGS sequence"/>
</dbReference>
<accession>A0AA92C4E8</accession>
<proteinExistence type="predicted"/>
<sequence>MYAPRVFVSMICALLVFAVATYWIHGSFYTTLIQAAISLVVIQICYFIGVVFMVSREKKRMRKTLEFQKDRPASADQAGPEPISAVSRHRPTLKDI</sequence>
<dbReference type="Pfam" id="PF11089">
    <property type="entry name" value="SyrA"/>
    <property type="match status" value="1"/>
</dbReference>
<organism evidence="3 4">
    <name type="scientific">Rhizobium rhizogenes</name>
    <name type="common">Agrobacterium rhizogenes</name>
    <dbReference type="NCBI Taxonomy" id="359"/>
    <lineage>
        <taxon>Bacteria</taxon>
        <taxon>Pseudomonadati</taxon>
        <taxon>Pseudomonadota</taxon>
        <taxon>Alphaproteobacteria</taxon>
        <taxon>Hyphomicrobiales</taxon>
        <taxon>Rhizobiaceae</taxon>
        <taxon>Rhizobium/Agrobacterium group</taxon>
        <taxon>Rhizobium</taxon>
    </lineage>
</organism>
<keyword evidence="2" id="KW-0812">Transmembrane</keyword>
<dbReference type="InterPro" id="IPR024239">
    <property type="entry name" value="SyrA"/>
</dbReference>
<reference evidence="3 4" key="1">
    <citation type="submission" date="2018-04" db="EMBL/GenBank/DDBJ databases">
        <authorList>
            <person name="Hagen T."/>
        </authorList>
    </citation>
    <scope>NUCLEOTIDE SEQUENCE [LARGE SCALE GENOMIC DNA]</scope>
    <source>
        <strain evidence="3 4">TPD7009</strain>
    </source>
</reference>
<evidence type="ECO:0000256" key="1">
    <source>
        <dbReference type="SAM" id="MobiDB-lite"/>
    </source>
</evidence>
<feature type="region of interest" description="Disordered" evidence="1">
    <location>
        <begin position="68"/>
        <end position="96"/>
    </location>
</feature>
<feature type="transmembrane region" description="Helical" evidence="2">
    <location>
        <begin position="7"/>
        <end position="25"/>
    </location>
</feature>
<dbReference type="EMBL" id="QDFR01000002">
    <property type="protein sequence ID" value="PVE55180.1"/>
    <property type="molecule type" value="Genomic_DNA"/>
</dbReference>
<keyword evidence="2" id="KW-1133">Transmembrane helix</keyword>
<feature type="transmembrane region" description="Helical" evidence="2">
    <location>
        <begin position="31"/>
        <end position="54"/>
    </location>
</feature>
<protein>
    <submittedName>
        <fullName evidence="3">Exopolysaccharide production repressor exox</fullName>
    </submittedName>
</protein>
<name>A0AA92C4E8_RHIRH</name>
<dbReference type="AlphaFoldDB" id="A0AA92C4E8"/>